<evidence type="ECO:0000256" key="3">
    <source>
        <dbReference type="ARBA" id="ARBA00022692"/>
    </source>
</evidence>
<evidence type="ECO:0000256" key="10">
    <source>
        <dbReference type="ARBA" id="ARBA00047912"/>
    </source>
</evidence>
<keyword evidence="6" id="KW-0406">Ion transport</keyword>
<feature type="region of interest" description="Disordered" evidence="11">
    <location>
        <begin position="758"/>
        <end position="990"/>
    </location>
</feature>
<accession>A0A2P6TF42</accession>
<evidence type="ECO:0000256" key="6">
    <source>
        <dbReference type="ARBA" id="ARBA00023065"/>
    </source>
</evidence>
<feature type="region of interest" description="Disordered" evidence="11">
    <location>
        <begin position="2337"/>
        <end position="2384"/>
    </location>
</feature>
<feature type="compositionally biased region" description="Low complexity" evidence="11">
    <location>
        <begin position="785"/>
        <end position="797"/>
    </location>
</feature>
<feature type="compositionally biased region" description="Low complexity" evidence="11">
    <location>
        <begin position="1084"/>
        <end position="1107"/>
    </location>
</feature>
<feature type="compositionally biased region" description="Basic and acidic residues" evidence="11">
    <location>
        <begin position="875"/>
        <end position="885"/>
    </location>
</feature>
<dbReference type="PANTHER" id="PTHR10110">
    <property type="entry name" value="SODIUM/HYDROGEN EXCHANGER"/>
    <property type="match status" value="1"/>
</dbReference>
<feature type="region of interest" description="Disordered" evidence="11">
    <location>
        <begin position="1852"/>
        <end position="1936"/>
    </location>
</feature>
<evidence type="ECO:0000313" key="14">
    <source>
        <dbReference type="EMBL" id="PRW32594.1"/>
    </source>
</evidence>
<feature type="compositionally biased region" description="Low complexity" evidence="11">
    <location>
        <begin position="2161"/>
        <end position="2175"/>
    </location>
</feature>
<dbReference type="GO" id="GO:0015385">
    <property type="term" value="F:sodium:proton antiporter activity"/>
    <property type="evidence" value="ECO:0007669"/>
    <property type="project" value="InterPro"/>
</dbReference>
<feature type="transmembrane region" description="Helical" evidence="12">
    <location>
        <begin position="289"/>
        <end position="308"/>
    </location>
</feature>
<sequence>MPTLTIDGDYANYTAQQCFNPNFTFSQQVDCHSQHLNVTHPPSTWSYDEYPFLWEPTVCLLTNVTYSQRINVPDNFNWCFVPLSGSDAFLFVSLALIACGCLFGKLSAVWVLITGGVVGAINNWANLRHISNSITLWLGISPPDLFFYAFLPPLLVDSAIRIDFFMFSKLWVHCVLMAFVMVVLSALILTPLILYVLGFANRGFTWVHGALFAAMISSTDALAATAILKQGGGPEKLVVLMEGEALLNDASAITLFEVFLHLLADYSPTTGVPSVWGSIPVIIEDTLKLAGIGAGVGLAMSIATGYLLRWLRWRGAKPAVEITIILAVAYLSFYVGQNPAKGSGVISVVVFGLWGNFTSKWGMLSTAEESGSFDAFWDTLSFASNGLVFFWAGIASINYLIRSIDILGGQAWSYAAIPFIFIFMMLIRTGCLALFNLTAFTWIKERLSWAEVVFTGWAGLRGAISLILNADFIAHSAFLQGDKSNPDDPYRQLDQVNSDIAIWTSAFVLLTLVVNAPSVSTIMHWLRLDRISREKQAMRAKAKRALLRFTSAAIGTLRDDEEEFLQGANWEAVAAYVDMSQALKQFDPPAEPEAGKGGAEGLTTRKSLPHMLLTPLRAPVDLALSPFMHSKEAAASPATVGREPSARGRSSGGGLAAIGGMLRSMSRGNLGEADRSTRSRMARRSSRSSHRGRSRSRSRRGRTPSRRFSDTDSGGESDFEESDTESSSSLDSRWSGPSSAGPMLGEVVEECPFLQRPAQRRNSTEDEVPAAAPDAQVDIEMGLRPPLQQQQQQAAAPPAAPSADGTPSGARATVSAGQAAAIAAMAASSPAQVPAAEEPALAAAAPPAPQAQQQAPPSPAPAAEEEEEMTAEELQFMRKVQERQRAQQQRRPTLGGLFSPPSDTETPSPRALASGSGASPFGLAAAGGAAGLMVSSSLRDSRRQGSTGALQTVTEHQQLVTGRDPDRWHQQLEEPGSSAAGSDREGSDLYYSSMPAAVGRQLQVQLRRELQGGDTASASPSTSAAAAAGAGGTPTADGHTRSSSGEELYYSSLPAVAGRQLQAQLQQHLMVTPPQRTAGGSQEAGGPASASPPAASSPDDDSPGASPVTEQSPEAPRASYYSSVPAALGRQMAEQLAAERAGHNLQAELQRQLAAQRDSTTAASRAAAAAAVQAGRLSGMPQRDLLGRRIDRSSRHAASSAAGSSSGDMPSLPLSARGAQQEPTPLGAAAASVLPAATPLSAHLQLRRARTLHDRAVRGTPGAAADLAGAGSLSARQPPRSREEVVALLARGSAPRASAAVDTSWQHKPMRLDRRTSHHHRHPSSGIAAASETASQPTSPDYMAATAAMTPATLLARTYSGPTVVAAITAASTGRKMQQRAALLQRISADGISRESSQHDGSDAAAALAAGLFGDAEDKPVLEAVSPFARISGAPLRSAGSGMSEGVLTEMRSRLIAGLKRYFHGKRMEGLLSVQGLRILEYACDHAAEHTNTPLGMWELLEKEVKGKIGTRVTARCLLLLARSWRSAPRWLQNATNWPVTRVTGFLRRMLGRAMLVSCEVAVEYYLALIHSPQIQWLQQTEHAWPLQVEVDAEVDAAYRFIIDREIEAPDRFQAIQSYRAAMAVLRQQLTFVHELYESGMVDEGEKEDMLAPLDKRLRHLEITGPVWKPPRPRAVLRGLPFMQSLPDELFAAVRQAGTIKEYKTGETFWCASEAVHASGGLEGPGMYVVLSGVIRRVHHRPDGTKKEYFQGIGGVVGALLAWTGTCLPGGDSAVTEGNTLGKGPMLFHLPQSTVASLQAQHTAGDGGATQLRLHLLRLAGAYVVESCENDVVEAMQLHLVQLATAKLQRSLRKRGGKHGSGLFSSTERPSSGGGGTSGPGRQSLARESGLSEKQEELEAQAGQPAQPLRPSATQSRLQRGRAAEEEAEAVAAGRMTAKQQLQAQAAPTASGLRASKSIGAHMAELMQQIAQEEFEELGGDAAAGQQRLTQVEEGEEEPEGASPHASSYVAGDSTADLAGLGDGAAGAEQPPGGHGLPNGAAQHPPRSPRASHQDYLSHGPSSSAEHGRHVRTAKLPRHRVRAAVRRAPQYAFEVLADIKRCLPTSVVLELAPGAAWRQSTHVVLLRGSLAADAPTELDGMSGVTSPRASYSHHRTRSVEAGAPAAGSGAAASSSFLRRTSTTGDGEAAWEAALAATAAAPQAPRVMPWLWCPRYHCNCNAAGRMPDDTRWRAGSEGALLLVCLTEAGELPMGVADAEAEAAAARAAAELLASQQAAANSLRSHPLDVLARGSSGMPLPAGGVTVEAVDRITVEPLSARGPADPRPSGLRRLMPWQHLWQQPRSRPVPELSGERSGGESSAPGSSRGGGSQGDLLRLFSGSGGQ</sequence>
<feature type="region of interest" description="Disordered" evidence="11">
    <location>
        <begin position="2136"/>
        <end position="2178"/>
    </location>
</feature>
<feature type="compositionally biased region" description="Basic residues" evidence="11">
    <location>
        <begin position="678"/>
        <end position="705"/>
    </location>
</feature>
<keyword evidence="15" id="KW-1185">Reference proteome</keyword>
<feature type="compositionally biased region" description="Acidic residues" evidence="11">
    <location>
        <begin position="713"/>
        <end position="724"/>
    </location>
</feature>
<evidence type="ECO:0000256" key="2">
    <source>
        <dbReference type="ARBA" id="ARBA00022448"/>
    </source>
</evidence>
<feature type="region of interest" description="Disordered" evidence="11">
    <location>
        <begin position="1074"/>
        <end position="1119"/>
    </location>
</feature>
<feature type="transmembrane region" description="Helical" evidence="12">
    <location>
        <begin position="88"/>
        <end position="121"/>
    </location>
</feature>
<comment type="subcellular location">
    <subcellularLocation>
        <location evidence="1">Membrane</location>
        <topology evidence="1">Multi-pass membrane protein</topology>
    </subcellularLocation>
</comment>
<feature type="transmembrane region" description="Helical" evidence="12">
    <location>
        <begin position="457"/>
        <end position="479"/>
    </location>
</feature>
<feature type="compositionally biased region" description="Low complexity" evidence="11">
    <location>
        <begin position="2011"/>
        <end position="2020"/>
    </location>
</feature>
<dbReference type="OrthoDB" id="441412at2759"/>
<gene>
    <name evidence="14" type="ORF">C2E21_8367</name>
</gene>
<dbReference type="PANTHER" id="PTHR10110:SF197">
    <property type="entry name" value="SODIUM_HYDROGEN EXCHANGER"/>
    <property type="match status" value="1"/>
</dbReference>
<dbReference type="GO" id="GO:0015386">
    <property type="term" value="F:potassium:proton antiporter activity"/>
    <property type="evidence" value="ECO:0007669"/>
    <property type="project" value="TreeGrafter"/>
</dbReference>
<feature type="transmembrane region" description="Helical" evidence="12">
    <location>
        <begin position="133"/>
        <end position="150"/>
    </location>
</feature>
<feature type="region of interest" description="Disordered" evidence="11">
    <location>
        <begin position="1297"/>
        <end position="1339"/>
    </location>
</feature>
<keyword evidence="4 12" id="KW-1133">Transmembrane helix</keyword>
<evidence type="ECO:0000256" key="1">
    <source>
        <dbReference type="ARBA" id="ARBA00004141"/>
    </source>
</evidence>
<comment type="catalytic activity">
    <reaction evidence="9">
        <text>Na(+)(in) + H(+)(out) = Na(+)(out) + H(+)(in)</text>
        <dbReference type="Rhea" id="RHEA:29419"/>
        <dbReference type="ChEBI" id="CHEBI:15378"/>
        <dbReference type="ChEBI" id="CHEBI:29101"/>
    </reaction>
</comment>
<feature type="domain" description="Cation/H+ exchanger transmembrane" evidence="13">
    <location>
        <begin position="90"/>
        <end position="469"/>
    </location>
</feature>
<feature type="transmembrane region" description="Helical" evidence="12">
    <location>
        <begin position="209"/>
        <end position="228"/>
    </location>
</feature>
<keyword evidence="3 12" id="KW-0812">Transmembrane</keyword>
<dbReference type="InterPro" id="IPR018490">
    <property type="entry name" value="cNMP-bd_dom_sf"/>
</dbReference>
<evidence type="ECO:0000259" key="13">
    <source>
        <dbReference type="Pfam" id="PF00999"/>
    </source>
</evidence>
<name>A0A2P6TF42_CHLSO</name>
<feature type="compositionally biased region" description="Low complexity" evidence="11">
    <location>
        <begin position="725"/>
        <end position="739"/>
    </location>
</feature>
<dbReference type="GO" id="GO:0005886">
    <property type="term" value="C:plasma membrane"/>
    <property type="evidence" value="ECO:0007669"/>
    <property type="project" value="TreeGrafter"/>
</dbReference>
<reference evidence="14 15" key="1">
    <citation type="journal article" date="2018" name="Plant J.">
        <title>Genome sequences of Chlorella sorokiniana UTEX 1602 and Micractinium conductrix SAG 241.80: implications to maltose excretion by a green alga.</title>
        <authorList>
            <person name="Arriola M.B."/>
            <person name="Velmurugan N."/>
            <person name="Zhang Y."/>
            <person name="Plunkett M.H."/>
            <person name="Hondzo H."/>
            <person name="Barney B.M."/>
        </authorList>
    </citation>
    <scope>NUCLEOTIDE SEQUENCE [LARGE SCALE GENOMIC DNA]</scope>
    <source>
        <strain evidence="15">UTEX 1602</strain>
    </source>
</reference>
<organism evidence="14 15">
    <name type="scientific">Chlorella sorokiniana</name>
    <name type="common">Freshwater green alga</name>
    <dbReference type="NCBI Taxonomy" id="3076"/>
    <lineage>
        <taxon>Eukaryota</taxon>
        <taxon>Viridiplantae</taxon>
        <taxon>Chlorophyta</taxon>
        <taxon>core chlorophytes</taxon>
        <taxon>Trebouxiophyceae</taxon>
        <taxon>Chlorellales</taxon>
        <taxon>Chlorellaceae</taxon>
        <taxon>Chlorella clade</taxon>
        <taxon>Chlorella</taxon>
    </lineage>
</organism>
<evidence type="ECO:0000256" key="4">
    <source>
        <dbReference type="ARBA" id="ARBA00022989"/>
    </source>
</evidence>
<evidence type="ECO:0000256" key="5">
    <source>
        <dbReference type="ARBA" id="ARBA00023053"/>
    </source>
</evidence>
<feature type="transmembrane region" description="Helical" evidence="12">
    <location>
        <begin position="413"/>
        <end position="437"/>
    </location>
</feature>
<feature type="compositionally biased region" description="Low complexity" evidence="11">
    <location>
        <begin position="1262"/>
        <end position="1275"/>
    </location>
</feature>
<feature type="compositionally biased region" description="Low complexity" evidence="11">
    <location>
        <begin position="1196"/>
        <end position="1207"/>
    </location>
</feature>
<proteinExistence type="predicted"/>
<evidence type="ECO:0000256" key="11">
    <source>
        <dbReference type="SAM" id="MobiDB-lite"/>
    </source>
</evidence>
<feature type="compositionally biased region" description="Basic and acidic residues" evidence="11">
    <location>
        <begin position="963"/>
        <end position="972"/>
    </location>
</feature>
<feature type="compositionally biased region" description="Polar residues" evidence="11">
    <location>
        <begin position="944"/>
        <end position="960"/>
    </location>
</feature>
<evidence type="ECO:0000256" key="7">
    <source>
        <dbReference type="ARBA" id="ARBA00023136"/>
    </source>
</evidence>
<feature type="region of interest" description="Disordered" evidence="11">
    <location>
        <begin position="1987"/>
        <end position="2079"/>
    </location>
</feature>
<keyword evidence="5" id="KW-0915">Sodium</keyword>
<evidence type="ECO:0000256" key="9">
    <source>
        <dbReference type="ARBA" id="ARBA00047524"/>
    </source>
</evidence>
<dbReference type="InterPro" id="IPR006153">
    <property type="entry name" value="Cation/H_exchanger_TM"/>
</dbReference>
<feature type="transmembrane region" description="Helical" evidence="12">
    <location>
        <begin position="382"/>
        <end position="401"/>
    </location>
</feature>
<dbReference type="Gene3D" id="6.10.140.1330">
    <property type="match status" value="1"/>
</dbReference>
<feature type="region of interest" description="Disordered" evidence="11">
    <location>
        <begin position="1010"/>
        <end position="1046"/>
    </location>
</feature>
<evidence type="ECO:0000313" key="15">
    <source>
        <dbReference type="Proteomes" id="UP000239899"/>
    </source>
</evidence>
<dbReference type="SUPFAM" id="SSF51206">
    <property type="entry name" value="cAMP-binding domain-like"/>
    <property type="match status" value="1"/>
</dbReference>
<dbReference type="Pfam" id="PF00999">
    <property type="entry name" value="Na_H_Exchanger"/>
    <property type="match status" value="1"/>
</dbReference>
<feature type="transmembrane region" description="Helical" evidence="12">
    <location>
        <begin position="500"/>
        <end position="526"/>
    </location>
</feature>
<feature type="compositionally biased region" description="Low complexity" evidence="11">
    <location>
        <begin position="812"/>
        <end position="855"/>
    </location>
</feature>
<feature type="transmembrane region" description="Helical" evidence="12">
    <location>
        <begin position="320"/>
        <end position="337"/>
    </location>
</feature>
<comment type="caution">
    <text evidence="14">The sequence shown here is derived from an EMBL/GenBank/DDBJ whole genome shotgun (WGS) entry which is preliminary data.</text>
</comment>
<protein>
    <submittedName>
        <fullName evidence="14">Sodium hydrogen exchanger 7</fullName>
    </submittedName>
</protein>
<feature type="compositionally biased region" description="Basic residues" evidence="11">
    <location>
        <begin position="2069"/>
        <end position="2079"/>
    </location>
</feature>
<feature type="transmembrane region" description="Helical" evidence="12">
    <location>
        <begin position="170"/>
        <end position="197"/>
    </location>
</feature>
<evidence type="ECO:0000256" key="8">
    <source>
        <dbReference type="ARBA" id="ARBA00023201"/>
    </source>
</evidence>
<dbReference type="InterPro" id="IPR018422">
    <property type="entry name" value="Cation/H_exchanger_CPA1"/>
</dbReference>
<feature type="region of interest" description="Disordered" evidence="11">
    <location>
        <begin position="633"/>
        <end position="744"/>
    </location>
</feature>
<dbReference type="GO" id="GO:0051453">
    <property type="term" value="P:regulation of intracellular pH"/>
    <property type="evidence" value="ECO:0007669"/>
    <property type="project" value="TreeGrafter"/>
</dbReference>
<keyword evidence="8" id="KW-0739">Sodium transport</keyword>
<feature type="compositionally biased region" description="Low complexity" evidence="11">
    <location>
        <begin position="911"/>
        <end position="938"/>
    </location>
</feature>
<dbReference type="Proteomes" id="UP000239899">
    <property type="component" value="Unassembled WGS sequence"/>
</dbReference>
<evidence type="ECO:0000256" key="12">
    <source>
        <dbReference type="SAM" id="Phobius"/>
    </source>
</evidence>
<feature type="region of interest" description="Disordered" evidence="11">
    <location>
        <begin position="1192"/>
        <end position="1225"/>
    </location>
</feature>
<dbReference type="EMBL" id="LHPG02000019">
    <property type="protein sequence ID" value="PRW32594.1"/>
    <property type="molecule type" value="Genomic_DNA"/>
</dbReference>
<keyword evidence="7 12" id="KW-0472">Membrane</keyword>
<feature type="compositionally biased region" description="Low complexity" evidence="11">
    <location>
        <begin position="1012"/>
        <end position="1046"/>
    </location>
</feature>
<keyword evidence="2" id="KW-0813">Transport</keyword>
<comment type="catalytic activity">
    <reaction evidence="10">
        <text>K(+)(in) + H(+)(out) = K(+)(out) + H(+)(in)</text>
        <dbReference type="Rhea" id="RHEA:29467"/>
        <dbReference type="ChEBI" id="CHEBI:15378"/>
        <dbReference type="ChEBI" id="CHEBI:29103"/>
    </reaction>
</comment>
<feature type="region of interest" description="Disordered" evidence="11">
    <location>
        <begin position="1260"/>
        <end position="1283"/>
    </location>
</feature>
<dbReference type="GO" id="GO:0098719">
    <property type="term" value="P:sodium ion import across plasma membrane"/>
    <property type="evidence" value="ECO:0007669"/>
    <property type="project" value="TreeGrafter"/>
</dbReference>